<gene>
    <name evidence="1" type="primary">BnaC05g02720D</name>
    <name evidence="1" type="ORF">GSBRNA2T00002779001</name>
</gene>
<sequence>MVSCLTGNQFDPASFGIFSLL</sequence>
<name>A0A078FYK4_BRANA</name>
<reference evidence="1 2" key="1">
    <citation type="journal article" date="2014" name="Science">
        <title>Plant genetics. Early allopolyploid evolution in the post-Neolithic Brassica napus oilseed genome.</title>
        <authorList>
            <person name="Chalhoub B."/>
            <person name="Denoeud F."/>
            <person name="Liu S."/>
            <person name="Parkin I.A."/>
            <person name="Tang H."/>
            <person name="Wang X."/>
            <person name="Chiquet J."/>
            <person name="Belcram H."/>
            <person name="Tong C."/>
            <person name="Samans B."/>
            <person name="Correa M."/>
            <person name="Da Silva C."/>
            <person name="Just J."/>
            <person name="Falentin C."/>
            <person name="Koh C.S."/>
            <person name="Le Clainche I."/>
            <person name="Bernard M."/>
            <person name="Bento P."/>
            <person name="Noel B."/>
            <person name="Labadie K."/>
            <person name="Alberti A."/>
            <person name="Charles M."/>
            <person name="Arnaud D."/>
            <person name="Guo H."/>
            <person name="Daviaud C."/>
            <person name="Alamery S."/>
            <person name="Jabbari K."/>
            <person name="Zhao M."/>
            <person name="Edger P.P."/>
            <person name="Chelaifa H."/>
            <person name="Tack D."/>
            <person name="Lassalle G."/>
            <person name="Mestiri I."/>
            <person name="Schnel N."/>
            <person name="Le Paslier M.C."/>
            <person name="Fan G."/>
            <person name="Renault V."/>
            <person name="Bayer P.E."/>
            <person name="Golicz A.A."/>
            <person name="Manoli S."/>
            <person name="Lee T.H."/>
            <person name="Thi V.H."/>
            <person name="Chalabi S."/>
            <person name="Hu Q."/>
            <person name="Fan C."/>
            <person name="Tollenaere R."/>
            <person name="Lu Y."/>
            <person name="Battail C."/>
            <person name="Shen J."/>
            <person name="Sidebottom C.H."/>
            <person name="Wang X."/>
            <person name="Canaguier A."/>
            <person name="Chauveau A."/>
            <person name="Berard A."/>
            <person name="Deniot G."/>
            <person name="Guan M."/>
            <person name="Liu Z."/>
            <person name="Sun F."/>
            <person name="Lim Y.P."/>
            <person name="Lyons E."/>
            <person name="Town C.D."/>
            <person name="Bancroft I."/>
            <person name="Wang X."/>
            <person name="Meng J."/>
            <person name="Ma J."/>
            <person name="Pires J.C."/>
            <person name="King G.J."/>
            <person name="Brunel D."/>
            <person name="Delourme R."/>
            <person name="Renard M."/>
            <person name="Aury J.M."/>
            <person name="Adams K.L."/>
            <person name="Batley J."/>
            <person name="Snowdon R.J."/>
            <person name="Tost J."/>
            <person name="Edwards D."/>
            <person name="Zhou Y."/>
            <person name="Hua W."/>
            <person name="Sharpe A.G."/>
            <person name="Paterson A.H."/>
            <person name="Guan C."/>
            <person name="Wincker P."/>
        </authorList>
    </citation>
    <scope>NUCLEOTIDE SEQUENCE [LARGE SCALE GENOMIC DNA]</scope>
    <source>
        <strain evidence="2">cv. Darmor-bzh</strain>
    </source>
</reference>
<evidence type="ECO:0000313" key="2">
    <source>
        <dbReference type="Proteomes" id="UP000028999"/>
    </source>
</evidence>
<dbReference type="Proteomes" id="UP000028999">
    <property type="component" value="Unassembled WGS sequence"/>
</dbReference>
<dbReference type="Gramene" id="CDY18249">
    <property type="protein sequence ID" value="CDY18249"/>
    <property type="gene ID" value="GSBRNA2T00002779001"/>
</dbReference>
<proteinExistence type="predicted"/>
<evidence type="ECO:0000313" key="1">
    <source>
        <dbReference type="EMBL" id="CDY18249.1"/>
    </source>
</evidence>
<protein>
    <submittedName>
        <fullName evidence="1">BnaC05g02720D protein</fullName>
    </submittedName>
</protein>
<accession>A0A078FYK4</accession>
<dbReference type="EMBL" id="LK032083">
    <property type="protein sequence ID" value="CDY18249.1"/>
    <property type="molecule type" value="Genomic_DNA"/>
</dbReference>
<dbReference type="AlphaFoldDB" id="A0A078FYK4"/>
<keyword evidence="2" id="KW-1185">Reference proteome</keyword>
<organism evidence="1 2">
    <name type="scientific">Brassica napus</name>
    <name type="common">Rape</name>
    <dbReference type="NCBI Taxonomy" id="3708"/>
    <lineage>
        <taxon>Eukaryota</taxon>
        <taxon>Viridiplantae</taxon>
        <taxon>Streptophyta</taxon>
        <taxon>Embryophyta</taxon>
        <taxon>Tracheophyta</taxon>
        <taxon>Spermatophyta</taxon>
        <taxon>Magnoliopsida</taxon>
        <taxon>eudicotyledons</taxon>
        <taxon>Gunneridae</taxon>
        <taxon>Pentapetalae</taxon>
        <taxon>rosids</taxon>
        <taxon>malvids</taxon>
        <taxon>Brassicales</taxon>
        <taxon>Brassicaceae</taxon>
        <taxon>Brassiceae</taxon>
        <taxon>Brassica</taxon>
    </lineage>
</organism>
<dbReference type="PaxDb" id="3708-A0A078FYK4"/>